<keyword evidence="3" id="KW-1185">Reference proteome</keyword>
<evidence type="ECO:0000256" key="1">
    <source>
        <dbReference type="SAM" id="SignalP"/>
    </source>
</evidence>
<keyword evidence="1" id="KW-0732">Signal</keyword>
<dbReference type="STRING" id="421072.SAMN04488097_3173"/>
<dbReference type="OrthoDB" id="770120at2"/>
<evidence type="ECO:0000313" key="2">
    <source>
        <dbReference type="EMBL" id="KFC22659.1"/>
    </source>
</evidence>
<proteinExistence type="predicted"/>
<dbReference type="eggNOG" id="ENOG5032W24">
    <property type="taxonomic scope" value="Bacteria"/>
</dbReference>
<evidence type="ECO:0008006" key="4">
    <source>
        <dbReference type="Google" id="ProtNLM"/>
    </source>
</evidence>
<name>A0A085BJL4_9FLAO</name>
<reference evidence="2 3" key="1">
    <citation type="submission" date="2014-07" db="EMBL/GenBank/DDBJ databases">
        <title>Epilithonimonas lactis LMG 22401 Genome.</title>
        <authorList>
            <person name="Pipes S.E."/>
            <person name="Stropko S.J."/>
        </authorList>
    </citation>
    <scope>NUCLEOTIDE SEQUENCE [LARGE SCALE GENOMIC DNA]</scope>
    <source>
        <strain evidence="2 3">LMG 24401</strain>
    </source>
</reference>
<comment type="caution">
    <text evidence="2">The sequence shown here is derived from an EMBL/GenBank/DDBJ whole genome shotgun (WGS) entry which is preliminary data.</text>
</comment>
<sequence length="181" mass="20117">MKLKYKFFALLILPFCFSNCNDKNEKAQTTQLSLENKTQLSTKTEIKQKTISTEEAVLIAEKQFKKYLPTILEAHNGYIDSQDTFTGDFTGDGVADVAIYFSLGSNDGGNVIVGQGIALYQNTGTSVKVIAGYEPDYLFNFKKISQGKIYVEKMEYAETDGRCCPSIKTEHVLKISGGKAY</sequence>
<dbReference type="AlphaFoldDB" id="A0A085BJL4"/>
<feature type="signal peptide" evidence="1">
    <location>
        <begin position="1"/>
        <end position="20"/>
    </location>
</feature>
<gene>
    <name evidence="2" type="ORF">IO89_06290</name>
</gene>
<organism evidence="2 3">
    <name type="scientific">Epilithonimonas lactis</name>
    <dbReference type="NCBI Taxonomy" id="421072"/>
    <lineage>
        <taxon>Bacteria</taxon>
        <taxon>Pseudomonadati</taxon>
        <taxon>Bacteroidota</taxon>
        <taxon>Flavobacteriia</taxon>
        <taxon>Flavobacteriales</taxon>
        <taxon>Weeksellaceae</taxon>
        <taxon>Chryseobacterium group</taxon>
        <taxon>Epilithonimonas</taxon>
    </lineage>
</organism>
<dbReference type="Proteomes" id="UP000028623">
    <property type="component" value="Unassembled WGS sequence"/>
</dbReference>
<dbReference type="EMBL" id="JPLY01000002">
    <property type="protein sequence ID" value="KFC22659.1"/>
    <property type="molecule type" value="Genomic_DNA"/>
</dbReference>
<protein>
    <recommendedName>
        <fullName evidence="4">Lipoprotein</fullName>
    </recommendedName>
</protein>
<evidence type="ECO:0000313" key="3">
    <source>
        <dbReference type="Proteomes" id="UP000028623"/>
    </source>
</evidence>
<dbReference type="RefSeq" id="WP_034974625.1">
    <property type="nucleotide sequence ID" value="NZ_FOFI01000004.1"/>
</dbReference>
<feature type="chain" id="PRO_5001787181" description="Lipoprotein" evidence="1">
    <location>
        <begin position="21"/>
        <end position="181"/>
    </location>
</feature>
<accession>A0A085BJL4</accession>